<protein>
    <submittedName>
        <fullName evidence="2">Uncharacterized protein</fullName>
    </submittedName>
</protein>
<proteinExistence type="predicted"/>
<reference evidence="2" key="1">
    <citation type="submission" date="2013-11" db="EMBL/GenBank/DDBJ databases">
        <title>The Genome Sequence of Phytophthora parasitica CJ05E6.</title>
        <authorList>
            <consortium name="The Broad Institute Genomics Platform"/>
            <person name="Russ C."/>
            <person name="Tyler B."/>
            <person name="Panabieres F."/>
            <person name="Shan W."/>
            <person name="Tripathy S."/>
            <person name="Grunwald N."/>
            <person name="Machado M."/>
            <person name="Johnson C.S."/>
            <person name="Arredondo F."/>
            <person name="Hong C."/>
            <person name="Coffey M."/>
            <person name="Young S.K."/>
            <person name="Zeng Q."/>
            <person name="Gargeya S."/>
            <person name="Fitzgerald M."/>
            <person name="Abouelleil A."/>
            <person name="Alvarado L."/>
            <person name="Chapman S.B."/>
            <person name="Gainer-Dewar J."/>
            <person name="Goldberg J."/>
            <person name="Griggs A."/>
            <person name="Gujja S."/>
            <person name="Hansen M."/>
            <person name="Howarth C."/>
            <person name="Imamovic A."/>
            <person name="Ireland A."/>
            <person name="Larimer J."/>
            <person name="McCowan C."/>
            <person name="Murphy C."/>
            <person name="Pearson M."/>
            <person name="Poon T.W."/>
            <person name="Priest M."/>
            <person name="Roberts A."/>
            <person name="Saif S."/>
            <person name="Shea T."/>
            <person name="Sykes S."/>
            <person name="Wortman J."/>
            <person name="Nusbaum C."/>
            <person name="Birren B."/>
        </authorList>
    </citation>
    <scope>NUCLEOTIDE SEQUENCE [LARGE SCALE GENOMIC DNA]</scope>
    <source>
        <strain evidence="2">CJ05E6</strain>
    </source>
</reference>
<accession>W2IRS4</accession>
<name>W2IRS4_PHYNI</name>
<organism evidence="2">
    <name type="scientific">Phytophthora nicotianae</name>
    <name type="common">Potato buckeye rot agent</name>
    <name type="synonym">Phytophthora parasitica</name>
    <dbReference type="NCBI Taxonomy" id="4792"/>
    <lineage>
        <taxon>Eukaryota</taxon>
        <taxon>Sar</taxon>
        <taxon>Stramenopiles</taxon>
        <taxon>Oomycota</taxon>
        <taxon>Peronosporomycetes</taxon>
        <taxon>Peronosporales</taxon>
        <taxon>Peronosporaceae</taxon>
        <taxon>Phytophthora</taxon>
    </lineage>
</organism>
<keyword evidence="1" id="KW-0472">Membrane</keyword>
<dbReference type="Proteomes" id="UP000053864">
    <property type="component" value="Unassembled WGS sequence"/>
</dbReference>
<keyword evidence="1" id="KW-0812">Transmembrane</keyword>
<feature type="transmembrane region" description="Helical" evidence="1">
    <location>
        <begin position="44"/>
        <end position="63"/>
    </location>
</feature>
<keyword evidence="1" id="KW-1133">Transmembrane helix</keyword>
<gene>
    <name evidence="2" type="ORF">L916_11182</name>
</gene>
<evidence type="ECO:0000256" key="1">
    <source>
        <dbReference type="SAM" id="Phobius"/>
    </source>
</evidence>
<sequence length="69" mass="7209">MATEQAQTMLVAAMYADAVLGQGSFASGPVDRWQRCRCAGGMELVAVLLAGVLGGVAVPVELFPTESFY</sequence>
<evidence type="ECO:0000313" key="2">
    <source>
        <dbReference type="EMBL" id="ETL36929.1"/>
    </source>
</evidence>
<dbReference type="AlphaFoldDB" id="W2IRS4"/>
<dbReference type="EMBL" id="KI673659">
    <property type="protein sequence ID" value="ETL36929.1"/>
    <property type="molecule type" value="Genomic_DNA"/>
</dbReference>